<protein>
    <submittedName>
        <fullName evidence="2">Uncharacterized protein</fullName>
    </submittedName>
</protein>
<feature type="region of interest" description="Disordered" evidence="1">
    <location>
        <begin position="130"/>
        <end position="149"/>
    </location>
</feature>
<feature type="compositionally biased region" description="Basic and acidic residues" evidence="1">
    <location>
        <begin position="213"/>
        <end position="224"/>
    </location>
</feature>
<reference evidence="2" key="2">
    <citation type="submission" date="2023-05" db="EMBL/GenBank/DDBJ databases">
        <authorList>
            <consortium name="Lawrence Berkeley National Laboratory"/>
            <person name="Steindorff A."/>
            <person name="Hensen N."/>
            <person name="Bonometti L."/>
            <person name="Westerberg I."/>
            <person name="Brannstrom I.O."/>
            <person name="Guillou S."/>
            <person name="Cros-Aarteil S."/>
            <person name="Calhoun S."/>
            <person name="Haridas S."/>
            <person name="Kuo A."/>
            <person name="Mondo S."/>
            <person name="Pangilinan J."/>
            <person name="Riley R."/>
            <person name="Labutti K."/>
            <person name="Andreopoulos B."/>
            <person name="Lipzen A."/>
            <person name="Chen C."/>
            <person name="Yanf M."/>
            <person name="Daum C."/>
            <person name="Ng V."/>
            <person name="Clum A."/>
            <person name="Ohm R."/>
            <person name="Martin F."/>
            <person name="Silar P."/>
            <person name="Natvig D."/>
            <person name="Lalanne C."/>
            <person name="Gautier V."/>
            <person name="Ament-Velasquez S.L."/>
            <person name="Kruys A."/>
            <person name="Hutchinson M.I."/>
            <person name="Powell A.J."/>
            <person name="Barry K."/>
            <person name="Miller A.N."/>
            <person name="Grigoriev I.V."/>
            <person name="Debuchy R."/>
            <person name="Gladieux P."/>
            <person name="Thoren M.H."/>
            <person name="Johannesson H."/>
        </authorList>
    </citation>
    <scope>NUCLEOTIDE SEQUENCE</scope>
    <source>
        <strain evidence="2">PSN243</strain>
    </source>
</reference>
<evidence type="ECO:0000313" key="2">
    <source>
        <dbReference type="EMBL" id="KAK4442865.1"/>
    </source>
</evidence>
<organism evidence="2 3">
    <name type="scientific">Podospora aff. communis PSN243</name>
    <dbReference type="NCBI Taxonomy" id="3040156"/>
    <lineage>
        <taxon>Eukaryota</taxon>
        <taxon>Fungi</taxon>
        <taxon>Dikarya</taxon>
        <taxon>Ascomycota</taxon>
        <taxon>Pezizomycotina</taxon>
        <taxon>Sordariomycetes</taxon>
        <taxon>Sordariomycetidae</taxon>
        <taxon>Sordariales</taxon>
        <taxon>Podosporaceae</taxon>
        <taxon>Podospora</taxon>
    </lineage>
</organism>
<evidence type="ECO:0000313" key="3">
    <source>
        <dbReference type="Proteomes" id="UP001321760"/>
    </source>
</evidence>
<dbReference type="EMBL" id="MU866005">
    <property type="protein sequence ID" value="KAK4442865.1"/>
    <property type="molecule type" value="Genomic_DNA"/>
</dbReference>
<dbReference type="AlphaFoldDB" id="A0AAV9G6E6"/>
<evidence type="ECO:0000256" key="1">
    <source>
        <dbReference type="SAM" id="MobiDB-lite"/>
    </source>
</evidence>
<feature type="region of interest" description="Disordered" evidence="1">
    <location>
        <begin position="202"/>
        <end position="224"/>
    </location>
</feature>
<dbReference type="Proteomes" id="UP001321760">
    <property type="component" value="Unassembled WGS sequence"/>
</dbReference>
<accession>A0AAV9G6E6</accession>
<comment type="caution">
    <text evidence="2">The sequence shown here is derived from an EMBL/GenBank/DDBJ whole genome shotgun (WGS) entry which is preliminary data.</text>
</comment>
<proteinExistence type="predicted"/>
<keyword evidence="3" id="KW-1185">Reference proteome</keyword>
<name>A0AAV9G6E6_9PEZI</name>
<gene>
    <name evidence="2" type="ORF">QBC34DRAFT_386886</name>
</gene>
<sequence>MPQLCGGFSAAARLQYSEDHLEQVIRHGQGPVGGPAFLPPVNVRTNMNPESPTVIDLTNSPTVPTNYPPVIDLTNPLPVIDLTNYPPVIGLTNYPPVIDLTNPLPVNDLINPPPVIDLTDSPLVIDLTRGPTRPNAAGHQDEEPLATPTQENHQLLRIAAEDRDVMRESMRRDRERFRDREMAEFDRLDHRGNEHQQYHISTSYGSDIVDPGPRMERMTEERRP</sequence>
<reference evidence="2" key="1">
    <citation type="journal article" date="2023" name="Mol. Phylogenet. Evol.">
        <title>Genome-scale phylogeny and comparative genomics of the fungal order Sordariales.</title>
        <authorList>
            <person name="Hensen N."/>
            <person name="Bonometti L."/>
            <person name="Westerberg I."/>
            <person name="Brannstrom I.O."/>
            <person name="Guillou S."/>
            <person name="Cros-Aarteil S."/>
            <person name="Calhoun S."/>
            <person name="Haridas S."/>
            <person name="Kuo A."/>
            <person name="Mondo S."/>
            <person name="Pangilinan J."/>
            <person name="Riley R."/>
            <person name="LaButti K."/>
            <person name="Andreopoulos B."/>
            <person name="Lipzen A."/>
            <person name="Chen C."/>
            <person name="Yan M."/>
            <person name="Daum C."/>
            <person name="Ng V."/>
            <person name="Clum A."/>
            <person name="Steindorff A."/>
            <person name="Ohm R.A."/>
            <person name="Martin F."/>
            <person name="Silar P."/>
            <person name="Natvig D.O."/>
            <person name="Lalanne C."/>
            <person name="Gautier V."/>
            <person name="Ament-Velasquez S.L."/>
            <person name="Kruys A."/>
            <person name="Hutchinson M.I."/>
            <person name="Powell A.J."/>
            <person name="Barry K."/>
            <person name="Miller A.N."/>
            <person name="Grigoriev I.V."/>
            <person name="Debuchy R."/>
            <person name="Gladieux P."/>
            <person name="Hiltunen Thoren M."/>
            <person name="Johannesson H."/>
        </authorList>
    </citation>
    <scope>NUCLEOTIDE SEQUENCE</scope>
    <source>
        <strain evidence="2">PSN243</strain>
    </source>
</reference>